<dbReference type="InterPro" id="IPR007219">
    <property type="entry name" value="XnlR_reg_dom"/>
</dbReference>
<evidence type="ECO:0000256" key="1">
    <source>
        <dbReference type="ARBA" id="ARBA00023242"/>
    </source>
</evidence>
<accession>A0A8H5QBS2</accession>
<dbReference type="GeneID" id="59310309"/>
<comment type="caution">
    <text evidence="4">The sequence shown here is derived from an EMBL/GenBank/DDBJ whole genome shotgun (WGS) entry which is preliminary data.</text>
</comment>
<dbReference type="RefSeq" id="XP_036543264.1">
    <property type="nucleotide sequence ID" value="XM_036675591.1"/>
</dbReference>
<proteinExistence type="predicted"/>
<dbReference type="InterPro" id="IPR050987">
    <property type="entry name" value="AtrR-like"/>
</dbReference>
<dbReference type="SMART" id="SM00906">
    <property type="entry name" value="Fungal_trans"/>
    <property type="match status" value="1"/>
</dbReference>
<evidence type="ECO:0000313" key="5">
    <source>
        <dbReference type="Proteomes" id="UP000547976"/>
    </source>
</evidence>
<dbReference type="GO" id="GO:0003677">
    <property type="term" value="F:DNA binding"/>
    <property type="evidence" value="ECO:0007669"/>
    <property type="project" value="InterPro"/>
</dbReference>
<dbReference type="EMBL" id="JAAOAV010000005">
    <property type="protein sequence ID" value="KAF5612866.1"/>
    <property type="molecule type" value="Genomic_DNA"/>
</dbReference>
<dbReference type="Pfam" id="PF04082">
    <property type="entry name" value="Fungal_trans"/>
    <property type="match status" value="1"/>
</dbReference>
<dbReference type="CDD" id="cd12148">
    <property type="entry name" value="fungal_TF_MHR"/>
    <property type="match status" value="1"/>
</dbReference>
<protein>
    <submittedName>
        <fullName evidence="4">Transcriptional regulatory</fullName>
    </submittedName>
</protein>
<feature type="compositionally biased region" description="Low complexity" evidence="2">
    <location>
        <begin position="54"/>
        <end position="64"/>
    </location>
</feature>
<dbReference type="PANTHER" id="PTHR46910:SF5">
    <property type="entry name" value="ZN(II)2CYS6 TRANSCRIPTION FACTOR (EUROFUNG)"/>
    <property type="match status" value="1"/>
</dbReference>
<feature type="region of interest" description="Disordered" evidence="2">
    <location>
        <begin position="43"/>
        <end position="88"/>
    </location>
</feature>
<dbReference type="GO" id="GO:0008270">
    <property type="term" value="F:zinc ion binding"/>
    <property type="evidence" value="ECO:0007669"/>
    <property type="project" value="InterPro"/>
</dbReference>
<keyword evidence="5" id="KW-1185">Reference proteome</keyword>
<dbReference type="AlphaFoldDB" id="A0A8H5QBS2"/>
<gene>
    <name evidence="4" type="ORF">FSUBG_1096</name>
</gene>
<reference evidence="4 5" key="1">
    <citation type="submission" date="2020-05" db="EMBL/GenBank/DDBJ databases">
        <title>Identification and distribution of gene clusters putatively required for synthesis of sphingolipid metabolism inhibitors in phylogenetically diverse species of the filamentous fungus Fusarium.</title>
        <authorList>
            <person name="Kim H.-S."/>
            <person name="Busman M."/>
            <person name="Brown D.W."/>
            <person name="Divon H."/>
            <person name="Uhlig S."/>
            <person name="Proctor R.H."/>
        </authorList>
    </citation>
    <scope>NUCLEOTIDE SEQUENCE [LARGE SCALE GENOMIC DNA]</scope>
    <source>
        <strain evidence="4 5">NRRL 66333</strain>
    </source>
</reference>
<dbReference type="GO" id="GO:0003700">
    <property type="term" value="F:DNA-binding transcription factor activity"/>
    <property type="evidence" value="ECO:0007669"/>
    <property type="project" value="InterPro"/>
</dbReference>
<feature type="domain" description="Xylanolytic transcriptional activator regulatory" evidence="3">
    <location>
        <begin position="285"/>
        <end position="358"/>
    </location>
</feature>
<sequence>MSGEETILARRARLSQVPRACEASPKREEYVAKIEARLAKIELRLDKQPEHPLTSTPASTSAPTRPKEALSVSPAGSSEPSVYDVAPSPGGALYEGTSSFLQQSVQASQEVQRSAAAESPEAAQTISESFNQLNSIFKSNNDKKLPFAASTRSMPEITPLPASVVLTILRKIKANPTRFFPGQALTDVRLIEHLCQKVYFPTEPVTLGHITSVNGIMRLLLREFIVTKDGLGEEYNLEELKAQAERNFDRGLQTFELLTVPSFENILAITAAVLKIQNEAAPVLARSLVNAGLSHCQMMGYHREVTYQKDQSGFADNKRRLFWTLYVFDKTNSLHFGNASRIQDFEVDVHYPAIPDDPAEKPWTELFRLAVRLAKIQGLIFDKLYSVAGLQSPAVDRRQWIDALVTDMHQWRYELDHMDGSTVRFAEILKLSKTHWDIMYYSTLTILLRAPAMPGVGTDMTSQCFQAARLSLKSHLLAFSGYGGDKMLSKADYIDWALHNSSFTPFVVIFLHSIAASSLEDVELLEQVVTTFRSARDINIGAEKLYQICSTFARLARRMVESRNTSVGMYDQNNDTLQVAGVSENDPLTWTDMAVQPSEQQAGTDGFADFLTDDMTNILADWINGQPPASDMFAMDFGE</sequence>
<evidence type="ECO:0000259" key="3">
    <source>
        <dbReference type="SMART" id="SM00906"/>
    </source>
</evidence>
<feature type="region of interest" description="Disordered" evidence="2">
    <location>
        <begin position="1"/>
        <end position="26"/>
    </location>
</feature>
<organism evidence="4 5">
    <name type="scientific">Gibberella subglutinans</name>
    <name type="common">Fusarium subglutinans</name>
    <dbReference type="NCBI Taxonomy" id="42677"/>
    <lineage>
        <taxon>Eukaryota</taxon>
        <taxon>Fungi</taxon>
        <taxon>Dikarya</taxon>
        <taxon>Ascomycota</taxon>
        <taxon>Pezizomycotina</taxon>
        <taxon>Sordariomycetes</taxon>
        <taxon>Hypocreomycetidae</taxon>
        <taxon>Hypocreales</taxon>
        <taxon>Nectriaceae</taxon>
        <taxon>Fusarium</taxon>
        <taxon>Fusarium fujikuroi species complex</taxon>
    </lineage>
</organism>
<dbReference type="GO" id="GO:0006351">
    <property type="term" value="P:DNA-templated transcription"/>
    <property type="evidence" value="ECO:0007669"/>
    <property type="project" value="InterPro"/>
</dbReference>
<keyword evidence="1" id="KW-0539">Nucleus</keyword>
<evidence type="ECO:0000313" key="4">
    <source>
        <dbReference type="EMBL" id="KAF5612866.1"/>
    </source>
</evidence>
<dbReference type="OrthoDB" id="103819at2759"/>
<evidence type="ECO:0000256" key="2">
    <source>
        <dbReference type="SAM" id="MobiDB-lite"/>
    </source>
</evidence>
<name>A0A8H5QBS2_GIBSU</name>
<dbReference type="Proteomes" id="UP000547976">
    <property type="component" value="Unassembled WGS sequence"/>
</dbReference>
<dbReference type="PANTHER" id="PTHR46910">
    <property type="entry name" value="TRANSCRIPTION FACTOR PDR1"/>
    <property type="match status" value="1"/>
</dbReference>